<evidence type="ECO:0000256" key="1">
    <source>
        <dbReference type="SAM" id="SignalP"/>
    </source>
</evidence>
<dbReference type="EMBL" id="JAHLFS010000053">
    <property type="protein sequence ID" value="MBU3851926.1"/>
    <property type="molecule type" value="Genomic_DNA"/>
</dbReference>
<dbReference type="Gene3D" id="3.40.190.10">
    <property type="entry name" value="Periplasmic binding protein-like II"/>
    <property type="match status" value="1"/>
</dbReference>
<proteinExistence type="predicted"/>
<dbReference type="AlphaFoldDB" id="A0A948X130"/>
<reference evidence="2" key="2">
    <citation type="submission" date="2021-04" db="EMBL/GenBank/DDBJ databases">
        <authorList>
            <person name="Gilroy R."/>
        </authorList>
    </citation>
    <scope>NUCLEOTIDE SEQUENCE</scope>
    <source>
        <strain evidence="2">F6-6636</strain>
    </source>
</reference>
<organism evidence="2 3">
    <name type="scientific">Candidatus Paralactobacillus gallistercoris</name>
    <dbReference type="NCBI Taxonomy" id="2838724"/>
    <lineage>
        <taxon>Bacteria</taxon>
        <taxon>Bacillati</taxon>
        <taxon>Bacillota</taxon>
        <taxon>Bacilli</taxon>
        <taxon>Lactobacillales</taxon>
        <taxon>Lactobacillaceae</taxon>
        <taxon>Lactobacillus</taxon>
    </lineage>
</organism>
<keyword evidence="1" id="KW-0732">Signal</keyword>
<name>A0A948X130_9LACO</name>
<reference evidence="2" key="1">
    <citation type="journal article" date="2021" name="PeerJ">
        <title>Extensive microbial diversity within the chicken gut microbiome revealed by metagenomics and culture.</title>
        <authorList>
            <person name="Gilroy R."/>
            <person name="Ravi A."/>
            <person name="Getino M."/>
            <person name="Pursley I."/>
            <person name="Horton D.L."/>
            <person name="Alikhan N.F."/>
            <person name="Baker D."/>
            <person name="Gharbi K."/>
            <person name="Hall N."/>
            <person name="Watson M."/>
            <person name="Adriaenssens E.M."/>
            <person name="Foster-Nyarko E."/>
            <person name="Jarju S."/>
            <person name="Secka A."/>
            <person name="Antonio M."/>
            <person name="Oren A."/>
            <person name="Chaudhuri R.R."/>
            <person name="La Ragione R."/>
            <person name="Hildebrand F."/>
            <person name="Pallen M.J."/>
        </authorList>
    </citation>
    <scope>NUCLEOTIDE SEQUENCE</scope>
    <source>
        <strain evidence="2">F6-6636</strain>
    </source>
</reference>
<protein>
    <submittedName>
        <fullName evidence="2">Uncharacterized protein</fullName>
    </submittedName>
</protein>
<dbReference type="PROSITE" id="PS51257">
    <property type="entry name" value="PROKAR_LIPOPROTEIN"/>
    <property type="match status" value="1"/>
</dbReference>
<accession>A0A948X130</accession>
<feature type="chain" id="PRO_5039480869" evidence="1">
    <location>
        <begin position="22"/>
        <end position="106"/>
    </location>
</feature>
<evidence type="ECO:0000313" key="3">
    <source>
        <dbReference type="Proteomes" id="UP000777303"/>
    </source>
</evidence>
<gene>
    <name evidence="2" type="ORF">H9901_04430</name>
</gene>
<sequence length="106" mass="12497">MRNKRHYLILALCLVSVLLSACHLQRKHDEEVASEKTVTTITFLNAMHGAQQQALNKMIKTFNNSQQQYRVISEPVRDYYAVDQKIYRLLRKYPTLMCQVMLMISY</sequence>
<dbReference type="Proteomes" id="UP000777303">
    <property type="component" value="Unassembled WGS sequence"/>
</dbReference>
<comment type="caution">
    <text evidence="2">The sequence shown here is derived from an EMBL/GenBank/DDBJ whole genome shotgun (WGS) entry which is preliminary data.</text>
</comment>
<evidence type="ECO:0000313" key="2">
    <source>
        <dbReference type="EMBL" id="MBU3851926.1"/>
    </source>
</evidence>
<feature type="signal peptide" evidence="1">
    <location>
        <begin position="1"/>
        <end position="21"/>
    </location>
</feature>